<dbReference type="PANTHER" id="PTHR42734:SF5">
    <property type="entry name" value="IRON TRANSPORT SYSTEM ATP-BINDING PROTEIN HI_0361-RELATED"/>
    <property type="match status" value="1"/>
</dbReference>
<evidence type="ECO:0000256" key="4">
    <source>
        <dbReference type="ARBA" id="ARBA00022840"/>
    </source>
</evidence>
<feature type="domain" description="ABC transporter" evidence="5">
    <location>
        <begin position="22"/>
        <end position="246"/>
    </location>
</feature>
<sequence length="252" mass="26967">MITHTVRTLTIMRMKTNPVGSVRLESVTFGYGRRPVIDGLSLDVPAGQFLALLGPNGSGKSTVLSLMAGVLTPAAGSIHGIPGRVAFVVQRSAVPDRLPLTVRDTVAMGRWAVRGPWHRLDRRDRALVDEAMERLGLTEIRGRRLASLSGGQRQRALLAQALAQRAGLLLLDEPEAGLDAAARGWISTAVDQEVARGSTVVVATHDVRTAVRSARCVLLRSGRLVGDGRPEDILTGDSFARTFLADATAPDR</sequence>
<evidence type="ECO:0000256" key="1">
    <source>
        <dbReference type="ARBA" id="ARBA00005417"/>
    </source>
</evidence>
<dbReference type="eggNOG" id="COG1121">
    <property type="taxonomic scope" value="Bacteria"/>
</dbReference>
<name>C8XBM0_NAKMY</name>
<dbReference type="Pfam" id="PF00005">
    <property type="entry name" value="ABC_tran"/>
    <property type="match status" value="1"/>
</dbReference>
<accession>C8XBM0</accession>
<dbReference type="EMBL" id="CP001737">
    <property type="protein sequence ID" value="ACV77482.1"/>
    <property type="molecule type" value="Genomic_DNA"/>
</dbReference>
<evidence type="ECO:0000313" key="6">
    <source>
        <dbReference type="EMBL" id="ACV77482.1"/>
    </source>
</evidence>
<reference evidence="7" key="1">
    <citation type="submission" date="2009-09" db="EMBL/GenBank/DDBJ databases">
        <title>The complete genome of Nakamurella multipartita DSM 44233.</title>
        <authorList>
            <consortium name="US DOE Joint Genome Institute (JGI-PGF)"/>
            <person name="Lucas S."/>
            <person name="Copeland A."/>
            <person name="Lapidus A."/>
            <person name="Glavina del Rio T."/>
            <person name="Dalin E."/>
            <person name="Tice H."/>
            <person name="Bruce D."/>
            <person name="Goodwin L."/>
            <person name="Pitluck S."/>
            <person name="Kyrpides N."/>
            <person name="Mavromatis K."/>
            <person name="Ivanova N."/>
            <person name="Ovchinnikova G."/>
            <person name="Sims D."/>
            <person name="Meincke L."/>
            <person name="Brettin T."/>
            <person name="Detter J.C."/>
            <person name="Han C."/>
            <person name="Larimer F."/>
            <person name="Land M."/>
            <person name="Hauser L."/>
            <person name="Markowitz V."/>
            <person name="Cheng J.-F."/>
            <person name="Hugenholtz P."/>
            <person name="Woyke T."/>
            <person name="Wu D."/>
            <person name="Klenk H.-P."/>
            <person name="Eisen J.A."/>
        </authorList>
    </citation>
    <scope>NUCLEOTIDE SEQUENCE [LARGE SCALE GENOMIC DNA]</scope>
    <source>
        <strain evidence="7">ATCC 700099 / DSM 44233 / CIP 104796 / JCM 9543 / NBRC 105858 / Y-104</strain>
    </source>
</reference>
<dbReference type="HOGENOM" id="CLU_000604_1_11_11"/>
<dbReference type="NCBIfam" id="NF040873">
    <property type="entry name" value="AztA"/>
    <property type="match status" value="1"/>
</dbReference>
<protein>
    <submittedName>
        <fullName evidence="6">ABC transporter related</fullName>
    </submittedName>
</protein>
<evidence type="ECO:0000259" key="5">
    <source>
        <dbReference type="PROSITE" id="PS50893"/>
    </source>
</evidence>
<proteinExistence type="inferred from homology"/>
<dbReference type="InterPro" id="IPR047748">
    <property type="entry name" value="AztA-like"/>
</dbReference>
<evidence type="ECO:0000256" key="2">
    <source>
        <dbReference type="ARBA" id="ARBA00022448"/>
    </source>
</evidence>
<keyword evidence="2" id="KW-0813">Transport</keyword>
<dbReference type="InterPro" id="IPR050153">
    <property type="entry name" value="Metal_Ion_Import_ABC"/>
</dbReference>
<gene>
    <name evidence="6" type="ordered locus">Namu_1074</name>
</gene>
<dbReference type="GO" id="GO:0016887">
    <property type="term" value="F:ATP hydrolysis activity"/>
    <property type="evidence" value="ECO:0007669"/>
    <property type="project" value="InterPro"/>
</dbReference>
<dbReference type="InParanoid" id="C8XBM0"/>
<dbReference type="SUPFAM" id="SSF52540">
    <property type="entry name" value="P-loop containing nucleoside triphosphate hydrolases"/>
    <property type="match status" value="1"/>
</dbReference>
<dbReference type="Gene3D" id="3.40.50.300">
    <property type="entry name" value="P-loop containing nucleotide triphosphate hydrolases"/>
    <property type="match status" value="1"/>
</dbReference>
<reference evidence="6 7" key="2">
    <citation type="journal article" date="2010" name="Stand. Genomic Sci.">
        <title>Complete genome sequence of Nakamurella multipartita type strain (Y-104).</title>
        <authorList>
            <person name="Tice H."/>
            <person name="Mayilraj S."/>
            <person name="Sims D."/>
            <person name="Lapidus A."/>
            <person name="Nolan M."/>
            <person name="Lucas S."/>
            <person name="Glavina Del Rio T."/>
            <person name="Copeland A."/>
            <person name="Cheng J.F."/>
            <person name="Meincke L."/>
            <person name="Bruce D."/>
            <person name="Goodwin L."/>
            <person name="Pitluck S."/>
            <person name="Ivanova N."/>
            <person name="Mavromatis K."/>
            <person name="Ovchinnikova G."/>
            <person name="Pati A."/>
            <person name="Chen A."/>
            <person name="Palaniappan K."/>
            <person name="Land M."/>
            <person name="Hauser L."/>
            <person name="Chang Y.J."/>
            <person name="Jeffries C.D."/>
            <person name="Detter J.C."/>
            <person name="Brettin T."/>
            <person name="Rohde M."/>
            <person name="Goker M."/>
            <person name="Bristow J."/>
            <person name="Eisen J.A."/>
            <person name="Markowitz V."/>
            <person name="Hugenholtz P."/>
            <person name="Kyrpides N.C."/>
            <person name="Klenk H.P."/>
            <person name="Chen F."/>
        </authorList>
    </citation>
    <scope>NUCLEOTIDE SEQUENCE [LARGE SCALE GENOMIC DNA]</scope>
    <source>
        <strain evidence="7">ATCC 700099 / DSM 44233 / CIP 104796 / JCM 9543 / NBRC 105858 / Y-104</strain>
    </source>
</reference>
<evidence type="ECO:0000313" key="7">
    <source>
        <dbReference type="Proteomes" id="UP000002218"/>
    </source>
</evidence>
<evidence type="ECO:0000256" key="3">
    <source>
        <dbReference type="ARBA" id="ARBA00022741"/>
    </source>
</evidence>
<dbReference type="AlphaFoldDB" id="C8XBM0"/>
<dbReference type="InterPro" id="IPR003593">
    <property type="entry name" value="AAA+_ATPase"/>
</dbReference>
<comment type="similarity">
    <text evidence="1">Belongs to the ABC transporter superfamily.</text>
</comment>
<dbReference type="PANTHER" id="PTHR42734">
    <property type="entry name" value="METAL TRANSPORT SYSTEM ATP-BINDING PROTEIN TM_0124-RELATED"/>
    <property type="match status" value="1"/>
</dbReference>
<dbReference type="GO" id="GO:0005524">
    <property type="term" value="F:ATP binding"/>
    <property type="evidence" value="ECO:0007669"/>
    <property type="project" value="UniProtKB-KW"/>
</dbReference>
<dbReference type="Proteomes" id="UP000002218">
    <property type="component" value="Chromosome"/>
</dbReference>
<dbReference type="InterPro" id="IPR027417">
    <property type="entry name" value="P-loop_NTPase"/>
</dbReference>
<keyword evidence="7" id="KW-1185">Reference proteome</keyword>
<dbReference type="STRING" id="479431.Namu_1074"/>
<dbReference type="PROSITE" id="PS00211">
    <property type="entry name" value="ABC_TRANSPORTER_1"/>
    <property type="match status" value="1"/>
</dbReference>
<keyword evidence="4" id="KW-0067">ATP-binding</keyword>
<dbReference type="InterPro" id="IPR003439">
    <property type="entry name" value="ABC_transporter-like_ATP-bd"/>
</dbReference>
<dbReference type="KEGG" id="nml:Namu_1074"/>
<dbReference type="PROSITE" id="PS50893">
    <property type="entry name" value="ABC_TRANSPORTER_2"/>
    <property type="match status" value="1"/>
</dbReference>
<dbReference type="InterPro" id="IPR017871">
    <property type="entry name" value="ABC_transporter-like_CS"/>
</dbReference>
<organism evidence="6 7">
    <name type="scientific">Nakamurella multipartita (strain ATCC 700099 / DSM 44233 / CIP 104796 / JCM 9543 / NBRC 105858 / Y-104)</name>
    <name type="common">Microsphaera multipartita</name>
    <dbReference type="NCBI Taxonomy" id="479431"/>
    <lineage>
        <taxon>Bacteria</taxon>
        <taxon>Bacillati</taxon>
        <taxon>Actinomycetota</taxon>
        <taxon>Actinomycetes</taxon>
        <taxon>Nakamurellales</taxon>
        <taxon>Nakamurellaceae</taxon>
        <taxon>Nakamurella</taxon>
    </lineage>
</organism>
<keyword evidence="3" id="KW-0547">Nucleotide-binding</keyword>
<dbReference type="SMART" id="SM00382">
    <property type="entry name" value="AAA"/>
    <property type="match status" value="1"/>
</dbReference>